<evidence type="ECO:0000313" key="7">
    <source>
        <dbReference type="Proteomes" id="UP000606193"/>
    </source>
</evidence>
<evidence type="ECO:0000313" key="6">
    <source>
        <dbReference type="EMBL" id="MBC8561718.1"/>
    </source>
</evidence>
<dbReference type="GO" id="GO:0016874">
    <property type="term" value="F:ligase activity"/>
    <property type="evidence" value="ECO:0007669"/>
    <property type="project" value="UniProtKB-KW"/>
</dbReference>
<dbReference type="InterPro" id="IPR013651">
    <property type="entry name" value="ATP-grasp_RimK-type"/>
</dbReference>
<dbReference type="RefSeq" id="WP_249297378.1">
    <property type="nucleotide sequence ID" value="NZ_JACRSX010000003.1"/>
</dbReference>
<accession>A0ABR7MZD0</accession>
<dbReference type="Proteomes" id="UP000606193">
    <property type="component" value="Unassembled WGS sequence"/>
</dbReference>
<dbReference type="PROSITE" id="PS50975">
    <property type="entry name" value="ATP_GRASP"/>
    <property type="match status" value="1"/>
</dbReference>
<gene>
    <name evidence="6" type="ORF">H8704_03580</name>
</gene>
<reference evidence="6 7" key="1">
    <citation type="submission" date="2020-08" db="EMBL/GenBank/DDBJ databases">
        <title>Genome public.</title>
        <authorList>
            <person name="Liu C."/>
            <person name="Sun Q."/>
        </authorList>
    </citation>
    <scope>NUCLEOTIDE SEQUENCE [LARGE SCALE GENOMIC DNA]</scope>
    <source>
        <strain evidence="6 7">NSJ-37</strain>
    </source>
</reference>
<feature type="domain" description="ATP-grasp" evidence="5">
    <location>
        <begin position="124"/>
        <end position="308"/>
    </location>
</feature>
<comment type="caution">
    <text evidence="6">The sequence shown here is derived from an EMBL/GenBank/DDBJ whole genome shotgun (WGS) entry which is preliminary data.</text>
</comment>
<dbReference type="Gene3D" id="3.40.50.20">
    <property type="match status" value="1"/>
</dbReference>
<keyword evidence="1" id="KW-0479">Metal-binding</keyword>
<dbReference type="Pfam" id="PF08443">
    <property type="entry name" value="RimK"/>
    <property type="match status" value="1"/>
</dbReference>
<dbReference type="PANTHER" id="PTHR21621:SF2">
    <property type="entry name" value="COENZYME GAMMA-F420-2:ALPHA-L-GLUTAMATE LIGASE"/>
    <property type="match status" value="1"/>
</dbReference>
<dbReference type="PANTHER" id="PTHR21621">
    <property type="entry name" value="RIBOSOMAL PROTEIN S6 MODIFICATION PROTEIN"/>
    <property type="match status" value="1"/>
</dbReference>
<dbReference type="InterPro" id="IPR011761">
    <property type="entry name" value="ATP-grasp"/>
</dbReference>
<evidence type="ECO:0000256" key="2">
    <source>
        <dbReference type="ARBA" id="ARBA00022741"/>
    </source>
</evidence>
<proteinExistence type="predicted"/>
<sequence length="324" mass="36856">MQNREKEDGYKGLLVTNAFLRTGKFVEHYEWLREAALQRGMTLDIIENAERLLMIEEEPAWLSEYDFVIYWDKDIPYGKCLSMFADRYQIPVLNSVESVGVCDDKCETYLRLAAWNAAHPKEKIRLLPTIPAPMTYANIGYTKTDFLDTVEERLGYPMIVKECFGSFGMQVYMAQDRKMLEQLTGKLGGKPFLYQKYHQYSSGRDVRLQVVGCEVVAAMERYSENGDFRANITNGGSMKPYTPSKEECSLAVLTAQVLGLDFCGVDLLFDEESGRADIVCEVNSNAHFKNIHTCTGVNVAEKIMEHILKLLEDRKQVPAGTVFP</sequence>
<evidence type="ECO:0000256" key="1">
    <source>
        <dbReference type="ARBA" id="ARBA00022723"/>
    </source>
</evidence>
<name>A0ABR7MZD0_9FIRM</name>
<keyword evidence="2 4" id="KW-0547">Nucleotide-binding</keyword>
<organism evidence="6 7">
    <name type="scientific">Jutongia huaianensis</name>
    <dbReference type="NCBI Taxonomy" id="2763668"/>
    <lineage>
        <taxon>Bacteria</taxon>
        <taxon>Bacillati</taxon>
        <taxon>Bacillota</taxon>
        <taxon>Clostridia</taxon>
        <taxon>Lachnospirales</taxon>
        <taxon>Lachnospiraceae</taxon>
        <taxon>Jutongia</taxon>
    </lineage>
</organism>
<dbReference type="EMBL" id="JACRSX010000003">
    <property type="protein sequence ID" value="MBC8561718.1"/>
    <property type="molecule type" value="Genomic_DNA"/>
</dbReference>
<evidence type="ECO:0000256" key="3">
    <source>
        <dbReference type="ARBA" id="ARBA00022840"/>
    </source>
</evidence>
<evidence type="ECO:0000259" key="5">
    <source>
        <dbReference type="PROSITE" id="PS50975"/>
    </source>
</evidence>
<keyword evidence="7" id="KW-1185">Reference proteome</keyword>
<keyword evidence="3 4" id="KW-0067">ATP-binding</keyword>
<dbReference type="NCBIfam" id="TIGR00768">
    <property type="entry name" value="rimK_fam"/>
    <property type="match status" value="1"/>
</dbReference>
<dbReference type="SUPFAM" id="SSF56059">
    <property type="entry name" value="Glutathione synthetase ATP-binding domain-like"/>
    <property type="match status" value="1"/>
</dbReference>
<dbReference type="InterPro" id="IPR004666">
    <property type="entry name" value="Rp_bS6_RimK/Lys_biosynth_LsyX"/>
</dbReference>
<keyword evidence="6" id="KW-0436">Ligase</keyword>
<evidence type="ECO:0000256" key="4">
    <source>
        <dbReference type="PROSITE-ProRule" id="PRU00409"/>
    </source>
</evidence>
<dbReference type="Gene3D" id="3.30.470.20">
    <property type="entry name" value="ATP-grasp fold, B domain"/>
    <property type="match status" value="1"/>
</dbReference>
<protein>
    <submittedName>
        <fullName evidence="6">RimK family alpha-L-glutamate ligase</fullName>
    </submittedName>
</protein>